<dbReference type="AlphaFoldDB" id="A0A432VA18"/>
<evidence type="ECO:0000313" key="1">
    <source>
        <dbReference type="EMBL" id="RUM99019.1"/>
    </source>
</evidence>
<dbReference type="RefSeq" id="WP_128624521.1">
    <property type="nucleotide sequence ID" value="NZ_ML133508.1"/>
</dbReference>
<dbReference type="Proteomes" id="UP000281647">
    <property type="component" value="Unassembled WGS sequence"/>
</dbReference>
<gene>
    <name evidence="1" type="ORF">EET67_05100</name>
</gene>
<organism evidence="1 2">
    <name type="scientific">Borborobacter arsenicus</name>
    <dbReference type="NCBI Taxonomy" id="1851146"/>
    <lineage>
        <taxon>Bacteria</taxon>
        <taxon>Pseudomonadati</taxon>
        <taxon>Pseudomonadota</taxon>
        <taxon>Alphaproteobacteria</taxon>
        <taxon>Hyphomicrobiales</taxon>
        <taxon>Phyllobacteriaceae</taxon>
        <taxon>Borborobacter</taxon>
    </lineage>
</organism>
<comment type="caution">
    <text evidence="1">The sequence shown here is derived from an EMBL/GenBank/DDBJ whole genome shotgun (WGS) entry which is preliminary data.</text>
</comment>
<sequence>MAIQAANDNKPQQINVTGHLRHEGVWFPAYDLAEFIEYDLKFGRAQPEYPISEDTRLQAGGTAIKFFDHSGRQAWAAVIPESGDNCYAEEWRVELYRYKSEAYSALERAQSAYVVCDYDDVYDDDYEDAA</sequence>
<accession>A0A432VA18</accession>
<reference evidence="1 2" key="1">
    <citation type="submission" date="2018-11" db="EMBL/GenBank/DDBJ databases">
        <title>Pseudaminobacter arsenicus sp. nov., an arsenic-resistant bacterium isolated from arsenic-rich aquifers.</title>
        <authorList>
            <person name="Mu Y."/>
        </authorList>
    </citation>
    <scope>NUCLEOTIDE SEQUENCE [LARGE SCALE GENOMIC DNA]</scope>
    <source>
        <strain evidence="1 2">CB3</strain>
    </source>
</reference>
<keyword evidence="2" id="KW-1185">Reference proteome</keyword>
<dbReference type="EMBL" id="RKST01000003">
    <property type="protein sequence ID" value="RUM99019.1"/>
    <property type="molecule type" value="Genomic_DNA"/>
</dbReference>
<evidence type="ECO:0000313" key="2">
    <source>
        <dbReference type="Proteomes" id="UP000281647"/>
    </source>
</evidence>
<protein>
    <submittedName>
        <fullName evidence="1">Uncharacterized protein</fullName>
    </submittedName>
</protein>
<proteinExistence type="predicted"/>
<name>A0A432VA18_9HYPH</name>